<dbReference type="InterPro" id="IPR007304">
    <property type="entry name" value="TAP46-like"/>
</dbReference>
<dbReference type="GO" id="GO:0051721">
    <property type="term" value="F:protein phosphatase 2A binding"/>
    <property type="evidence" value="ECO:0007669"/>
    <property type="project" value="TreeGrafter"/>
</dbReference>
<dbReference type="Gene3D" id="1.25.40.540">
    <property type="entry name" value="TAP42-like family"/>
    <property type="match status" value="1"/>
</dbReference>
<keyword evidence="1" id="KW-0175">Coiled coil</keyword>
<name>A0A0V0R910_PSEPJ</name>
<evidence type="ECO:0008006" key="5">
    <source>
        <dbReference type="Google" id="ProtNLM"/>
    </source>
</evidence>
<dbReference type="EMBL" id="LDAU01000013">
    <property type="protein sequence ID" value="KRX10975.1"/>
    <property type="molecule type" value="Genomic_DNA"/>
</dbReference>
<accession>A0A0V0R910</accession>
<sequence length="355" mass="42435">MQKLTQDLEALNLSTMEEISKEYDRLQLIVQDYEETCGDQKNLTFDEAIKKLQAIQKGIIEHGVFSPNEDYKEIQTQNLKYLLLPYYLGDVFGRIPENRKKSLEFSKLYLNEFLKLLDHYGVLSEQLRKTWKNYEENTKYEPTRDERIAQYKEQKEIENKIKNFEKIKEEVDQREVIRTYCNLCIYKALDQLKSIKQEMEILEYQQQIQNDEEAKEIYEAQLKKPIPQLKSYTIPKSQNQDLPYMISQAQKEQMCHSCHGKSLEEIKQVKKQEVWRPDISQPSVRLEELGDMYMRDMAKMEEQKKQHQLQEELEKGDNYDSDKEEEVEKVRLENTYWDNWKDENEKGAGNKGGGY</sequence>
<comment type="caution">
    <text evidence="3">The sequence shown here is derived from an EMBL/GenBank/DDBJ whole genome shotgun (WGS) entry which is preliminary data.</text>
</comment>
<feature type="coiled-coil region" evidence="1">
    <location>
        <begin position="154"/>
        <end position="221"/>
    </location>
</feature>
<organism evidence="3 4">
    <name type="scientific">Pseudocohnilembus persalinus</name>
    <name type="common">Ciliate</name>
    <dbReference type="NCBI Taxonomy" id="266149"/>
    <lineage>
        <taxon>Eukaryota</taxon>
        <taxon>Sar</taxon>
        <taxon>Alveolata</taxon>
        <taxon>Ciliophora</taxon>
        <taxon>Intramacronucleata</taxon>
        <taxon>Oligohymenophorea</taxon>
        <taxon>Scuticociliatia</taxon>
        <taxon>Philasterida</taxon>
        <taxon>Pseudocohnilembidae</taxon>
        <taxon>Pseudocohnilembus</taxon>
    </lineage>
</organism>
<keyword evidence="4" id="KW-1185">Reference proteome</keyword>
<evidence type="ECO:0000313" key="4">
    <source>
        <dbReference type="Proteomes" id="UP000054937"/>
    </source>
</evidence>
<dbReference type="GO" id="GO:0005829">
    <property type="term" value="C:cytosol"/>
    <property type="evidence" value="ECO:0007669"/>
    <property type="project" value="TreeGrafter"/>
</dbReference>
<evidence type="ECO:0000313" key="3">
    <source>
        <dbReference type="EMBL" id="KRX10975.1"/>
    </source>
</evidence>
<dbReference type="InterPro" id="IPR038511">
    <property type="entry name" value="TAP42/TAP46-like_sf"/>
</dbReference>
<gene>
    <name evidence="3" type="ORF">PPERSA_12099</name>
</gene>
<feature type="region of interest" description="Disordered" evidence="2">
    <location>
        <begin position="336"/>
        <end position="355"/>
    </location>
</feature>
<dbReference type="PANTHER" id="PTHR10933">
    <property type="entry name" value="IMMUNOGLOBULIN-BINDING PROTEIN 1"/>
    <property type="match status" value="1"/>
</dbReference>
<dbReference type="OMA" id="KDTHPWG"/>
<dbReference type="GO" id="GO:0009966">
    <property type="term" value="P:regulation of signal transduction"/>
    <property type="evidence" value="ECO:0007669"/>
    <property type="project" value="InterPro"/>
</dbReference>
<dbReference type="AlphaFoldDB" id="A0A0V0R910"/>
<dbReference type="Pfam" id="PF04177">
    <property type="entry name" value="TAP42"/>
    <property type="match status" value="1"/>
</dbReference>
<feature type="compositionally biased region" description="Basic and acidic residues" evidence="2">
    <location>
        <begin position="339"/>
        <end position="348"/>
    </location>
</feature>
<proteinExistence type="predicted"/>
<dbReference type="FunCoup" id="A0A0V0R910">
    <property type="interactions" value="126"/>
</dbReference>
<dbReference type="GO" id="GO:0035303">
    <property type="term" value="P:regulation of dephosphorylation"/>
    <property type="evidence" value="ECO:0007669"/>
    <property type="project" value="TreeGrafter"/>
</dbReference>
<dbReference type="PANTHER" id="PTHR10933:SF9">
    <property type="entry name" value="IMMUNOGLOBULIN-BINDING PROTEIN 1"/>
    <property type="match status" value="1"/>
</dbReference>
<dbReference type="Proteomes" id="UP000054937">
    <property type="component" value="Unassembled WGS sequence"/>
</dbReference>
<dbReference type="InParanoid" id="A0A0V0R910"/>
<evidence type="ECO:0000256" key="2">
    <source>
        <dbReference type="SAM" id="MobiDB-lite"/>
    </source>
</evidence>
<dbReference type="OrthoDB" id="10261753at2759"/>
<protein>
    <recommendedName>
        <fullName evidence="5">TAP42-like protein</fullName>
    </recommendedName>
</protein>
<feature type="region of interest" description="Disordered" evidence="2">
    <location>
        <begin position="301"/>
        <end position="327"/>
    </location>
</feature>
<reference evidence="3 4" key="1">
    <citation type="journal article" date="2015" name="Sci. Rep.">
        <title>Genome of the facultative scuticociliatosis pathogen Pseudocohnilembus persalinus provides insight into its virulence through horizontal gene transfer.</title>
        <authorList>
            <person name="Xiong J."/>
            <person name="Wang G."/>
            <person name="Cheng J."/>
            <person name="Tian M."/>
            <person name="Pan X."/>
            <person name="Warren A."/>
            <person name="Jiang C."/>
            <person name="Yuan D."/>
            <person name="Miao W."/>
        </authorList>
    </citation>
    <scope>NUCLEOTIDE SEQUENCE [LARGE SCALE GENOMIC DNA]</scope>
    <source>
        <strain evidence="3">36N120E</strain>
    </source>
</reference>
<evidence type="ECO:0000256" key="1">
    <source>
        <dbReference type="SAM" id="Coils"/>
    </source>
</evidence>